<dbReference type="Pfam" id="PF03537">
    <property type="entry name" value="Glyco_hydro_114"/>
    <property type="match status" value="1"/>
</dbReference>
<name>A0A4Y8N515_9BURK</name>
<evidence type="ECO:0000259" key="1">
    <source>
        <dbReference type="Pfam" id="PF03537"/>
    </source>
</evidence>
<evidence type="ECO:0000313" key="3">
    <source>
        <dbReference type="Proteomes" id="UP000297385"/>
    </source>
</evidence>
<dbReference type="Proteomes" id="UP000297385">
    <property type="component" value="Unassembled WGS sequence"/>
</dbReference>
<gene>
    <name evidence="2" type="ORF">E2553_06510</name>
</gene>
<dbReference type="InterPro" id="IPR013785">
    <property type="entry name" value="Aldolase_TIM"/>
</dbReference>
<sequence>MREEPDLSEHDHDQDRRFSLRALLRRVSRFARMAALGALASVAHAQGAANAPAGPSVALYYGMNPPVDELAGFDVVVVDPDAHFDPRAHRQSHPAWFAYVSVGEVNPHRAYYSAMPRAWLPGVNEAWASHVIDQTAAEWPAFFVDKVIAPLWKKGYRGFFLDTLDSYHLIAKTDAARAAQEAGLVRVIRAIKRRYPNARLIFNRGFEVLPQVHDLAYMVAFESLYRGWDAGKQRYTEVPQADRDWLLMQAATIRDQYRLPVLSIDYCPPAADDTCAAATAARITEAGFVPYVTDGGLATVGVGAAGTGNAQP</sequence>
<comment type="caution">
    <text evidence="2">The sequence shown here is derived from an EMBL/GenBank/DDBJ whole genome shotgun (WGS) entry which is preliminary data.</text>
</comment>
<dbReference type="InterPro" id="IPR004352">
    <property type="entry name" value="GH114_TIM-barrel"/>
</dbReference>
<dbReference type="EMBL" id="SNVI01000001">
    <property type="protein sequence ID" value="TFE44702.1"/>
    <property type="molecule type" value="Genomic_DNA"/>
</dbReference>
<proteinExistence type="predicted"/>
<feature type="domain" description="Glycoside-hydrolase family GH114 TIM-barrel" evidence="1">
    <location>
        <begin position="67"/>
        <end position="297"/>
    </location>
</feature>
<dbReference type="InterPro" id="IPR017853">
    <property type="entry name" value="GH"/>
</dbReference>
<protein>
    <recommendedName>
        <fullName evidence="1">Glycoside-hydrolase family GH114 TIM-barrel domain-containing protein</fullName>
    </recommendedName>
</protein>
<dbReference type="SUPFAM" id="SSF51445">
    <property type="entry name" value="(Trans)glycosidases"/>
    <property type="match status" value="1"/>
</dbReference>
<dbReference type="PANTHER" id="PTHR35882">
    <property type="entry name" value="PELA"/>
    <property type="match status" value="1"/>
</dbReference>
<dbReference type="AlphaFoldDB" id="A0A4Y8N515"/>
<accession>A0A4Y8N515</accession>
<reference evidence="2 3" key="1">
    <citation type="submission" date="2019-03" db="EMBL/GenBank/DDBJ databases">
        <title>Complete Genome Sequence of Paraburkholderia dipogonis ICMP 19430T, a Nitrogen-fixing Symbiont of the South African Invasive Legume Dipogon lignosus in New Zealand.</title>
        <authorList>
            <person name="De Meyer S.E."/>
        </authorList>
    </citation>
    <scope>NUCLEOTIDE SEQUENCE [LARGE SCALE GENOMIC DNA]</scope>
    <source>
        <strain evidence="2 3">ICMP 19430</strain>
    </source>
</reference>
<dbReference type="Gene3D" id="3.20.20.70">
    <property type="entry name" value="Aldolase class I"/>
    <property type="match status" value="1"/>
</dbReference>
<evidence type="ECO:0000313" key="2">
    <source>
        <dbReference type="EMBL" id="TFE44702.1"/>
    </source>
</evidence>
<dbReference type="PANTHER" id="PTHR35882:SF2">
    <property type="entry name" value="PELA"/>
    <property type="match status" value="1"/>
</dbReference>
<organism evidence="2 3">
    <name type="scientific">Paraburkholderia dipogonis</name>
    <dbReference type="NCBI Taxonomy" id="1211383"/>
    <lineage>
        <taxon>Bacteria</taxon>
        <taxon>Pseudomonadati</taxon>
        <taxon>Pseudomonadota</taxon>
        <taxon>Betaproteobacteria</taxon>
        <taxon>Burkholderiales</taxon>
        <taxon>Burkholderiaceae</taxon>
        <taxon>Paraburkholderia</taxon>
    </lineage>
</organism>